<evidence type="ECO:0008006" key="4">
    <source>
        <dbReference type="Google" id="ProtNLM"/>
    </source>
</evidence>
<accession>A0A9D2KTY0</accession>
<gene>
    <name evidence="2" type="ORF">H9785_04015</name>
</gene>
<protein>
    <recommendedName>
        <fullName evidence="4">MG2 domain protein</fullName>
    </recommendedName>
</protein>
<reference evidence="2" key="1">
    <citation type="journal article" date="2021" name="PeerJ">
        <title>Extensive microbial diversity within the chicken gut microbiome revealed by metagenomics and culture.</title>
        <authorList>
            <person name="Gilroy R."/>
            <person name="Ravi A."/>
            <person name="Getino M."/>
            <person name="Pursley I."/>
            <person name="Horton D.L."/>
            <person name="Alikhan N.F."/>
            <person name="Baker D."/>
            <person name="Gharbi K."/>
            <person name="Hall N."/>
            <person name="Watson M."/>
            <person name="Adriaenssens E.M."/>
            <person name="Foster-Nyarko E."/>
            <person name="Jarju S."/>
            <person name="Secka A."/>
            <person name="Antonio M."/>
            <person name="Oren A."/>
            <person name="Chaudhuri R.R."/>
            <person name="La Ragione R."/>
            <person name="Hildebrand F."/>
            <person name="Pallen M.J."/>
        </authorList>
    </citation>
    <scope>NUCLEOTIDE SEQUENCE</scope>
    <source>
        <strain evidence="2">ChiHecec1B25-7008</strain>
    </source>
</reference>
<dbReference type="Proteomes" id="UP000823860">
    <property type="component" value="Unassembled WGS sequence"/>
</dbReference>
<evidence type="ECO:0000313" key="2">
    <source>
        <dbReference type="EMBL" id="HJA83120.1"/>
    </source>
</evidence>
<sequence>MRKTICFLVCCISGFIARAQTPADSVPQDYNGLRETVYLQTSKGVYETGEDLWFKAYAFDAQTLALSDRSRTLFVEMADGRDSIVWQEKYPIHKGLAEGHIYVDKDLRPGDYRIHAYTRHSFLRDTLMPVYPKVIRVVKEIADKLEHKETADKPNTVVRLRFFPEGGDLIDGIPSKVAFKATDEQGMPASAEGVLVEDGRVVAQLKSLHDGMGFFFLIPHKASSYKAVLDDGSEFPFCNIQTAGLSLRLQKQSDRYLDFQLSQPEDATPQTVRLVGRMRGMTCCTATATLHGSLRVRMPMETFTQQGIAEFTLYDGTGRPMAERLVYVHPQRQLYMEVKTDKIRYWKREKGTLKIRVTDEHGRPVQANLALSLFDKVYVNEKAPENLLSYCFLSTEIRGNIHNPAYYFDERNKDRLKSLDLLLLTQGWRRYVWEERDTVTSTSIFLHDEINGVQTIGTKKGRKEVEGMEQFVQVFGPEGNAEMTQSDASGYFVVSANQMEKLRGGYVYIKPLLDKDRYKPSIAFEDLFGQADSLRKARQAYCSIRQPERVSKEPDYLRIGIDGSILLSEVTVTAEKARIFRDKFMGRLDSLAQADLNGAWVCEDCTNPYPFLNDYKGYSHHPTCCPYDGKKSAPVIGESYELIKYEPVGPDGVWIVTDIQFITYDGPEFTEEELLRMNNIYRTKGYYGKREFYQPDIFDMRSPLPDARNTLLWLPNLVTDENGEAEAEFYCSDINTGFIGVVEGTDGQGLLGTGQCEFRVVQN</sequence>
<dbReference type="EMBL" id="DWZE01000052">
    <property type="protein sequence ID" value="HJA83120.1"/>
    <property type="molecule type" value="Genomic_DNA"/>
</dbReference>
<reference evidence="2" key="2">
    <citation type="submission" date="2021-04" db="EMBL/GenBank/DDBJ databases">
        <authorList>
            <person name="Gilroy R."/>
        </authorList>
    </citation>
    <scope>NUCLEOTIDE SEQUENCE</scope>
    <source>
        <strain evidence="2">ChiHecec1B25-7008</strain>
    </source>
</reference>
<keyword evidence="1" id="KW-0732">Signal</keyword>
<comment type="caution">
    <text evidence="2">The sequence shown here is derived from an EMBL/GenBank/DDBJ whole genome shotgun (WGS) entry which is preliminary data.</text>
</comment>
<name>A0A9D2KTY0_9BACE</name>
<proteinExistence type="predicted"/>
<evidence type="ECO:0000313" key="3">
    <source>
        <dbReference type="Proteomes" id="UP000823860"/>
    </source>
</evidence>
<feature type="signal peptide" evidence="1">
    <location>
        <begin position="1"/>
        <end position="19"/>
    </location>
</feature>
<dbReference type="AlphaFoldDB" id="A0A9D2KTY0"/>
<organism evidence="2 3">
    <name type="scientific">Candidatus Bacteroides intestinavium</name>
    <dbReference type="NCBI Taxonomy" id="2838469"/>
    <lineage>
        <taxon>Bacteria</taxon>
        <taxon>Pseudomonadati</taxon>
        <taxon>Bacteroidota</taxon>
        <taxon>Bacteroidia</taxon>
        <taxon>Bacteroidales</taxon>
        <taxon>Bacteroidaceae</taxon>
        <taxon>Bacteroides</taxon>
    </lineage>
</organism>
<evidence type="ECO:0000256" key="1">
    <source>
        <dbReference type="SAM" id="SignalP"/>
    </source>
</evidence>
<feature type="chain" id="PRO_5038649545" description="MG2 domain protein" evidence="1">
    <location>
        <begin position="20"/>
        <end position="763"/>
    </location>
</feature>
<dbReference type="Gene3D" id="2.60.40.1930">
    <property type="match status" value="1"/>
</dbReference>